<dbReference type="AlphaFoldDB" id="A0A6G1X8F7"/>
<accession>A0A6G1X8F7</accession>
<evidence type="ECO:0000256" key="2">
    <source>
        <dbReference type="HAMAP-Rule" id="MF_02245"/>
    </source>
</evidence>
<organism evidence="3 4">
    <name type="scientific">Salinibacillus xinjiangensis</name>
    <dbReference type="NCBI Taxonomy" id="1229268"/>
    <lineage>
        <taxon>Bacteria</taxon>
        <taxon>Bacillati</taxon>
        <taxon>Bacillota</taxon>
        <taxon>Bacilli</taxon>
        <taxon>Bacillales</taxon>
        <taxon>Bacillaceae</taxon>
        <taxon>Salinibacillus</taxon>
    </lineage>
</organism>
<dbReference type="CDD" id="cd03025">
    <property type="entry name" value="DsbA_FrnE_like"/>
    <property type="match status" value="1"/>
</dbReference>
<evidence type="ECO:0000313" key="3">
    <source>
        <dbReference type="EMBL" id="MRG87088.1"/>
    </source>
</evidence>
<dbReference type="InterPro" id="IPR036249">
    <property type="entry name" value="Thioredoxin-like_sf"/>
</dbReference>
<gene>
    <name evidence="2" type="primary">spxH</name>
    <name evidence="3" type="ORF">GH754_12285</name>
</gene>
<dbReference type="InterPro" id="IPR046404">
    <property type="entry name" value="Adapter_SpxH"/>
</dbReference>
<protein>
    <recommendedName>
        <fullName evidence="2">ClpXP adapter protein SpxH</fullName>
    </recommendedName>
</protein>
<dbReference type="EMBL" id="WJNH01000007">
    <property type="protein sequence ID" value="MRG87088.1"/>
    <property type="molecule type" value="Genomic_DNA"/>
</dbReference>
<sequence>MRKNTGHTTSSTSNSHNSQYGFFDFLNKPVEIYVFVDPLCPECWSLEPFLKKLKIEYGRYFKLRPIVSGKLSSLNIDKMKNPKDLADVWEKTASRTGMSCDGDLWFENPVSSPWLPTIAIKAAELQGGKPGALFLRKIQEHLFVSKENISEEDVLLTCAREAKLDVEEFHKDLYGDSAKKALQCDLRLTQEMEVDEIPTIVLFNQTEEQEGIKISGLYPYNVYVKMLHEVLGQTPRPAAKPSLEEFVRYFKFVATKEISVVFDWSNERTEKEMKKLLFRQTVEKMPAKYDTFWRYVGE</sequence>
<keyword evidence="1 2" id="KW-0963">Cytoplasm</keyword>
<dbReference type="Pfam" id="PF13743">
    <property type="entry name" value="Thioredoxin_5"/>
    <property type="match status" value="1"/>
</dbReference>
<comment type="caution">
    <text evidence="3">The sequence shown here is derived from an EMBL/GenBank/DDBJ whole genome shotgun (WGS) entry which is preliminary data.</text>
</comment>
<dbReference type="PANTHER" id="PTHR13887:SF47">
    <property type="entry name" value="CLPXP ADAPTER PROTEIN SPXH"/>
    <property type="match status" value="1"/>
</dbReference>
<name>A0A6G1X8F7_9BACI</name>
<comment type="function">
    <text evidence="2">Adapter protein required for efficient degradation of Spx by ClpXP under non-stress conditions. Interaction with Spx stabilizes Spx and exposes the C-terminus of Spx for recognition and proteolysis by ClpXP.</text>
</comment>
<dbReference type="PANTHER" id="PTHR13887">
    <property type="entry name" value="GLUTATHIONE S-TRANSFERASE KAPPA"/>
    <property type="match status" value="1"/>
</dbReference>
<dbReference type="HAMAP" id="MF_02245">
    <property type="entry name" value="Adapter_SpxH"/>
    <property type="match status" value="1"/>
</dbReference>
<dbReference type="GO" id="GO:0005737">
    <property type="term" value="C:cytoplasm"/>
    <property type="evidence" value="ECO:0007669"/>
    <property type="project" value="UniProtKB-SubCell"/>
</dbReference>
<reference evidence="3 4" key="1">
    <citation type="submission" date="2019-11" db="EMBL/GenBank/DDBJ databases">
        <authorList>
            <person name="Li J."/>
        </authorList>
    </citation>
    <scope>NUCLEOTIDE SEQUENCE [LARGE SCALE GENOMIC DNA]</scope>
    <source>
        <strain evidence="3 4">J4</strain>
    </source>
</reference>
<evidence type="ECO:0000313" key="4">
    <source>
        <dbReference type="Proteomes" id="UP000480185"/>
    </source>
</evidence>
<dbReference type="Gene3D" id="3.40.30.10">
    <property type="entry name" value="Glutaredoxin"/>
    <property type="match status" value="1"/>
</dbReference>
<dbReference type="SUPFAM" id="SSF52833">
    <property type="entry name" value="Thioredoxin-like"/>
    <property type="match status" value="1"/>
</dbReference>
<dbReference type="Proteomes" id="UP000480185">
    <property type="component" value="Unassembled WGS sequence"/>
</dbReference>
<comment type="subunit">
    <text evidence="2">Interacts with Spx.</text>
</comment>
<comment type="similarity">
    <text evidence="2">Belongs to the SpxH family.</text>
</comment>
<evidence type="ECO:0000256" key="1">
    <source>
        <dbReference type="ARBA" id="ARBA00022490"/>
    </source>
</evidence>
<keyword evidence="4" id="KW-1185">Reference proteome</keyword>
<comment type="subcellular location">
    <subcellularLocation>
        <location evidence="2">Cytoplasm</location>
    </subcellularLocation>
</comment>
<dbReference type="RefSeq" id="WP_323742008.1">
    <property type="nucleotide sequence ID" value="NZ_WJNH01000007.1"/>
</dbReference>
<proteinExistence type="inferred from homology"/>